<dbReference type="AlphaFoldDB" id="A0A5S6Q7I4"/>
<evidence type="ECO:0000313" key="3">
    <source>
        <dbReference type="WBParaSite" id="TMUE_1000003174.1"/>
    </source>
</evidence>
<organism evidence="2 3">
    <name type="scientific">Trichuris muris</name>
    <name type="common">Mouse whipworm</name>
    <dbReference type="NCBI Taxonomy" id="70415"/>
    <lineage>
        <taxon>Eukaryota</taxon>
        <taxon>Metazoa</taxon>
        <taxon>Ecdysozoa</taxon>
        <taxon>Nematoda</taxon>
        <taxon>Enoplea</taxon>
        <taxon>Dorylaimia</taxon>
        <taxon>Trichinellida</taxon>
        <taxon>Trichuridae</taxon>
        <taxon>Trichuris</taxon>
    </lineage>
</organism>
<evidence type="ECO:0000313" key="2">
    <source>
        <dbReference type="Proteomes" id="UP000046395"/>
    </source>
</evidence>
<dbReference type="Proteomes" id="UP000046395">
    <property type="component" value="Unassembled WGS sequence"/>
</dbReference>
<keyword evidence="2" id="KW-1185">Reference proteome</keyword>
<evidence type="ECO:0000256" key="1">
    <source>
        <dbReference type="SAM" id="MobiDB-lite"/>
    </source>
</evidence>
<reference evidence="3" key="1">
    <citation type="submission" date="2019-12" db="UniProtKB">
        <authorList>
            <consortium name="WormBaseParasite"/>
        </authorList>
    </citation>
    <scope>IDENTIFICATION</scope>
</reference>
<name>A0A5S6Q7I4_TRIMR</name>
<feature type="compositionally biased region" description="Basic residues" evidence="1">
    <location>
        <begin position="35"/>
        <end position="56"/>
    </location>
</feature>
<proteinExistence type="predicted"/>
<protein>
    <submittedName>
        <fullName evidence="3">Uncharacterized protein</fullName>
    </submittedName>
</protein>
<feature type="region of interest" description="Disordered" evidence="1">
    <location>
        <begin position="30"/>
        <end position="80"/>
    </location>
</feature>
<feature type="compositionally biased region" description="Basic and acidic residues" evidence="1">
    <location>
        <begin position="68"/>
        <end position="79"/>
    </location>
</feature>
<dbReference type="WBParaSite" id="TMUE_1000003174.1">
    <property type="protein sequence ID" value="TMUE_1000003174.1"/>
    <property type="gene ID" value="WBGene00293423"/>
</dbReference>
<sequence>MYPEIATSFMARLARCQWLVARYGLTIRLPEKSKKEKKKKKSGQRHAHFRRQRPVRRNLFCPTNSLGSRRDGEKDRQLRPETSFIFKDDVSSWRIVKHHREHS</sequence>
<accession>A0A5S6Q7I4</accession>